<gene>
    <name evidence="2" type="primary">AVEN_97057_1</name>
    <name evidence="2" type="ORF">NPIL_52831</name>
</gene>
<feature type="region of interest" description="Disordered" evidence="1">
    <location>
        <begin position="12"/>
        <end position="106"/>
    </location>
</feature>
<accession>A0A8X6P2N4</accession>
<sequence>MKYFCFVFQEKNEREKPADERKPDEPAIELPEDLTKWSSAKKILPVLPNKFRTSNQLLGEESDDSHDTPTKKGKRVQYPGSGDPLEDQFEGPEDKKAHREDHSKDK</sequence>
<protein>
    <submittedName>
        <fullName evidence="2">Uncharacterized protein</fullName>
    </submittedName>
</protein>
<feature type="compositionally biased region" description="Basic and acidic residues" evidence="1">
    <location>
        <begin position="92"/>
        <end position="106"/>
    </location>
</feature>
<feature type="compositionally biased region" description="Basic and acidic residues" evidence="1">
    <location>
        <begin position="12"/>
        <end position="25"/>
    </location>
</feature>
<dbReference type="EMBL" id="BMAW01111444">
    <property type="protein sequence ID" value="GFT48054.1"/>
    <property type="molecule type" value="Genomic_DNA"/>
</dbReference>
<evidence type="ECO:0000313" key="3">
    <source>
        <dbReference type="Proteomes" id="UP000887013"/>
    </source>
</evidence>
<dbReference type="AlphaFoldDB" id="A0A8X6P2N4"/>
<dbReference type="OrthoDB" id="6433962at2759"/>
<name>A0A8X6P2N4_NEPPI</name>
<evidence type="ECO:0000313" key="2">
    <source>
        <dbReference type="EMBL" id="GFT48054.1"/>
    </source>
</evidence>
<organism evidence="2 3">
    <name type="scientific">Nephila pilipes</name>
    <name type="common">Giant wood spider</name>
    <name type="synonym">Nephila maculata</name>
    <dbReference type="NCBI Taxonomy" id="299642"/>
    <lineage>
        <taxon>Eukaryota</taxon>
        <taxon>Metazoa</taxon>
        <taxon>Ecdysozoa</taxon>
        <taxon>Arthropoda</taxon>
        <taxon>Chelicerata</taxon>
        <taxon>Arachnida</taxon>
        <taxon>Araneae</taxon>
        <taxon>Araneomorphae</taxon>
        <taxon>Entelegynae</taxon>
        <taxon>Araneoidea</taxon>
        <taxon>Nephilidae</taxon>
        <taxon>Nephila</taxon>
    </lineage>
</organism>
<reference evidence="2" key="1">
    <citation type="submission" date="2020-08" db="EMBL/GenBank/DDBJ databases">
        <title>Multicomponent nature underlies the extraordinary mechanical properties of spider dragline silk.</title>
        <authorList>
            <person name="Kono N."/>
            <person name="Nakamura H."/>
            <person name="Mori M."/>
            <person name="Yoshida Y."/>
            <person name="Ohtoshi R."/>
            <person name="Malay A.D."/>
            <person name="Moran D.A.P."/>
            <person name="Tomita M."/>
            <person name="Numata K."/>
            <person name="Arakawa K."/>
        </authorList>
    </citation>
    <scope>NUCLEOTIDE SEQUENCE</scope>
</reference>
<comment type="caution">
    <text evidence="2">The sequence shown here is derived from an EMBL/GenBank/DDBJ whole genome shotgun (WGS) entry which is preliminary data.</text>
</comment>
<keyword evidence="3" id="KW-1185">Reference proteome</keyword>
<dbReference type="Proteomes" id="UP000887013">
    <property type="component" value="Unassembled WGS sequence"/>
</dbReference>
<proteinExistence type="predicted"/>
<evidence type="ECO:0000256" key="1">
    <source>
        <dbReference type="SAM" id="MobiDB-lite"/>
    </source>
</evidence>